<proteinExistence type="predicted"/>
<evidence type="ECO:0000256" key="1">
    <source>
        <dbReference type="SAM" id="MobiDB-lite"/>
    </source>
</evidence>
<name>A0A8E1WH32_9HYPH</name>
<evidence type="ECO:0000313" key="2">
    <source>
        <dbReference type="EMBL" id="MBB6468781.1"/>
    </source>
</evidence>
<gene>
    <name evidence="2" type="ORF">HNQ96_004668</name>
</gene>
<feature type="region of interest" description="Disordered" evidence="1">
    <location>
        <begin position="1"/>
        <end position="21"/>
    </location>
</feature>
<reference evidence="2 3" key="1">
    <citation type="submission" date="2020-08" db="EMBL/GenBank/DDBJ databases">
        <title>Genomic Encyclopedia of Type Strains, Phase IV (KMG-IV): sequencing the most valuable type-strain genomes for metagenomic binning, comparative biology and taxonomic classification.</title>
        <authorList>
            <person name="Goeker M."/>
        </authorList>
    </citation>
    <scope>NUCLEOTIDE SEQUENCE [LARGE SCALE GENOMIC DNA]</scope>
    <source>
        <strain evidence="2 3">DSM 17454</strain>
    </source>
</reference>
<dbReference type="Proteomes" id="UP000532373">
    <property type="component" value="Unassembled WGS sequence"/>
</dbReference>
<organism evidence="2 3">
    <name type="scientific">Aminobacter carboxidus</name>
    <dbReference type="NCBI Taxonomy" id="376165"/>
    <lineage>
        <taxon>Bacteria</taxon>
        <taxon>Pseudomonadati</taxon>
        <taxon>Pseudomonadota</taxon>
        <taxon>Alphaproteobacteria</taxon>
        <taxon>Hyphomicrobiales</taxon>
        <taxon>Phyllobacteriaceae</taxon>
        <taxon>Aminobacter</taxon>
    </lineage>
</organism>
<evidence type="ECO:0000313" key="3">
    <source>
        <dbReference type="Proteomes" id="UP000532373"/>
    </source>
</evidence>
<accession>A0A8E1WH32</accession>
<dbReference type="EMBL" id="JACHGI010000012">
    <property type="protein sequence ID" value="MBB6468781.1"/>
    <property type="molecule type" value="Genomic_DNA"/>
</dbReference>
<protein>
    <submittedName>
        <fullName evidence="2">Uncharacterized protein</fullName>
    </submittedName>
</protein>
<sequence length="50" mass="5294">MVAGQYPKARLGGKGGRIPVPWQGMEREEVPNPEPVEWPAAVAAAGHSLT</sequence>
<comment type="caution">
    <text evidence="2">The sequence shown here is derived from an EMBL/GenBank/DDBJ whole genome shotgun (WGS) entry which is preliminary data.</text>
</comment>
<dbReference type="AlphaFoldDB" id="A0A8E1WH32"/>